<evidence type="ECO:0000313" key="1">
    <source>
        <dbReference type="EMBL" id="ADU25693.1"/>
    </source>
</evidence>
<gene>
    <name evidence="1" type="ordered locus">Ethha_0103</name>
</gene>
<evidence type="ECO:0008006" key="3">
    <source>
        <dbReference type="Google" id="ProtNLM"/>
    </source>
</evidence>
<protein>
    <recommendedName>
        <fullName evidence="3">Phage tail protein</fullName>
    </recommendedName>
</protein>
<dbReference type="RefSeq" id="WP_013484074.1">
    <property type="nucleotide sequence ID" value="NC_014828.1"/>
</dbReference>
<evidence type="ECO:0000313" key="2">
    <source>
        <dbReference type="Proteomes" id="UP000001551"/>
    </source>
</evidence>
<accession>E6U614</accession>
<dbReference type="HOGENOM" id="CLU_1486925_0_0_9"/>
<dbReference type="STRING" id="663278.Ethha_0103"/>
<dbReference type="Proteomes" id="UP000001551">
    <property type="component" value="Chromosome"/>
</dbReference>
<dbReference type="KEGG" id="eha:Ethha_0103"/>
<dbReference type="eggNOG" id="COG3712">
    <property type="taxonomic scope" value="Bacteria"/>
</dbReference>
<name>E6U614_ETHHY</name>
<proteinExistence type="predicted"/>
<dbReference type="EMBL" id="CP002400">
    <property type="protein sequence ID" value="ADU25693.1"/>
    <property type="molecule type" value="Genomic_DNA"/>
</dbReference>
<dbReference type="AlphaFoldDB" id="E6U614"/>
<organism evidence="1 2">
    <name type="scientific">Ethanoligenens harbinense (strain DSM 18485 / JCM 12961 / CGMCC 1.5033 / YUAN-3)</name>
    <dbReference type="NCBI Taxonomy" id="663278"/>
    <lineage>
        <taxon>Bacteria</taxon>
        <taxon>Bacillati</taxon>
        <taxon>Bacillota</taxon>
        <taxon>Clostridia</taxon>
        <taxon>Eubacteriales</taxon>
        <taxon>Oscillospiraceae</taxon>
        <taxon>Ethanoligenens</taxon>
    </lineage>
</organism>
<sequence>MISPISFNGVALNDGFFSSDLRGVFDSDKVLTLNDILGDGQVFGRSKAAERKLVLNITAAAQDLSRIAALNQMMAGNALKMLIIATDIGRLYGYGEVTTFAWASDTPLMQSVQITMPDPHWQALQPDTLSLEPSIANGVIFGDPVRIALDAGGSDNAARTILDADNSDSAARTQLDAGGSN</sequence>
<keyword evidence="2" id="KW-1185">Reference proteome</keyword>
<reference evidence="1 2" key="1">
    <citation type="submission" date="2010-12" db="EMBL/GenBank/DDBJ databases">
        <title>Complete sequence of Ethanoligenens harbinense YUAN-3.</title>
        <authorList>
            <person name="Lucas S."/>
            <person name="Copeland A."/>
            <person name="Lapidus A."/>
            <person name="Cheng J.-F."/>
            <person name="Bruce D."/>
            <person name="Goodwin L."/>
            <person name="Pitluck S."/>
            <person name="Chertkov O."/>
            <person name="Misra M."/>
            <person name="Detter J.C."/>
            <person name="Han C."/>
            <person name="Tapia R."/>
            <person name="Land M."/>
            <person name="Hauser L."/>
            <person name="Jeffries C."/>
            <person name="Kyrpides N."/>
            <person name="Ivanova N."/>
            <person name="Mikhailova N."/>
            <person name="Wang A."/>
            <person name="Mouttaki H."/>
            <person name="He Z."/>
            <person name="Zhou J."/>
            <person name="Hemme C.L."/>
            <person name="Woyke T."/>
        </authorList>
    </citation>
    <scope>NUCLEOTIDE SEQUENCE [LARGE SCALE GENOMIC DNA]</scope>
    <source>
        <strain evidence="2">DSM 18485 / JCM 12961 / CGMCC 1.5033 / YUAN-3</strain>
    </source>
</reference>